<name>A0A6G4XR32_9ACTN</name>
<keyword evidence="2" id="KW-1185">Reference proteome</keyword>
<accession>A0A6G4XR32</accession>
<feature type="non-terminal residue" evidence="1">
    <location>
        <position position="376"/>
    </location>
</feature>
<sequence length="376" mass="41984">MSLTDPQEIQQAIYHNSSNPYGPARSARAEELCAAAERSGDAGLLRQALSALVDAYTWSSERTKALVPFARLLQEYDRDPGAFDRWGTHSLFWSFKWVTGDIIDVPEVSIPDVEHWFADMERRYRLAGHSERAVRQCEFYLAESTGDLERADRAVAAWTAAERDAMSNCHACELGTQGRYWAARGEDEKALEVWRPVTDGGKSCKEEPHRVLAHTLLPLLRLGRFREARTHHLKGYHLVRGDDSLLRSVGQHIEFCALTGNEARGLEILAEHAAQLGPLADVDAQLSLNGGVLVLLRRLKELGHGDLETVRYAGAPRTAAELYELLYAQAREIAGRFDLRNGNAHISGRFEERIAREPLVDTLPLGVRGLRLRAGS</sequence>
<dbReference type="Proteomes" id="UP000481109">
    <property type="component" value="Unassembled WGS sequence"/>
</dbReference>
<evidence type="ECO:0000313" key="2">
    <source>
        <dbReference type="Proteomes" id="UP000481109"/>
    </source>
</evidence>
<comment type="caution">
    <text evidence="1">The sequence shown here is derived from an EMBL/GenBank/DDBJ whole genome shotgun (WGS) entry which is preliminary data.</text>
</comment>
<reference evidence="1 2" key="1">
    <citation type="submission" date="2020-02" db="EMBL/GenBank/DDBJ databases">
        <title>Whole-genome analyses of novel actinobacteria.</title>
        <authorList>
            <person name="Sahin N."/>
            <person name="Tokatli A."/>
        </authorList>
    </citation>
    <scope>NUCLEOTIDE SEQUENCE [LARGE SCALE GENOMIC DNA]</scope>
    <source>
        <strain evidence="1 2">YC504</strain>
    </source>
</reference>
<organism evidence="1 2">
    <name type="scientific">Streptomyces mesophilus</name>
    <dbReference type="NCBI Taxonomy" id="1775132"/>
    <lineage>
        <taxon>Bacteria</taxon>
        <taxon>Bacillati</taxon>
        <taxon>Actinomycetota</taxon>
        <taxon>Actinomycetes</taxon>
        <taxon>Kitasatosporales</taxon>
        <taxon>Streptomycetaceae</taxon>
        <taxon>Streptomyces</taxon>
    </lineage>
</organism>
<protein>
    <submittedName>
        <fullName evidence="1">Tetratricopeptide repeat protein</fullName>
    </submittedName>
</protein>
<gene>
    <name evidence="1" type="ORF">G6045_26965</name>
</gene>
<proteinExistence type="predicted"/>
<dbReference type="AlphaFoldDB" id="A0A6G4XR32"/>
<dbReference type="EMBL" id="JAAKZW010000141">
    <property type="protein sequence ID" value="NGO79267.1"/>
    <property type="molecule type" value="Genomic_DNA"/>
</dbReference>
<evidence type="ECO:0000313" key="1">
    <source>
        <dbReference type="EMBL" id="NGO79267.1"/>
    </source>
</evidence>